<keyword evidence="4" id="KW-1185">Reference proteome</keyword>
<evidence type="ECO:0000259" key="2">
    <source>
        <dbReference type="Pfam" id="PF03168"/>
    </source>
</evidence>
<evidence type="ECO:0000313" key="3">
    <source>
        <dbReference type="EMBL" id="WJZ81913.1"/>
    </source>
</evidence>
<accession>A0ABY9BGA4</accession>
<dbReference type="InterPro" id="IPR055301">
    <property type="entry name" value="Lea14-like_2"/>
</dbReference>
<dbReference type="Proteomes" id="UP001227230">
    <property type="component" value="Chromosome 2"/>
</dbReference>
<name>A0ABY9BGA4_VITVI</name>
<dbReference type="PANTHER" id="PTHR31852">
    <property type="entry name" value="LATE EMBRYOGENESIS ABUNDANT (LEA) HYDROXYPROLINE-RICH GLYCOPROTEIN FAMILY"/>
    <property type="match status" value="1"/>
</dbReference>
<feature type="transmembrane region" description="Helical" evidence="1">
    <location>
        <begin position="12"/>
        <end position="34"/>
    </location>
</feature>
<dbReference type="Pfam" id="PF03168">
    <property type="entry name" value="LEA_2"/>
    <property type="match status" value="1"/>
</dbReference>
<evidence type="ECO:0000313" key="4">
    <source>
        <dbReference type="Proteomes" id="UP001227230"/>
    </source>
</evidence>
<proteinExistence type="predicted"/>
<keyword evidence="1" id="KW-0812">Transmembrane</keyword>
<keyword evidence="1" id="KW-1133">Transmembrane helix</keyword>
<gene>
    <name evidence="3" type="ORF">VitviT2T_001722</name>
</gene>
<dbReference type="InterPro" id="IPR004864">
    <property type="entry name" value="LEA_2"/>
</dbReference>
<organism evidence="3 4">
    <name type="scientific">Vitis vinifera</name>
    <name type="common">Grape</name>
    <dbReference type="NCBI Taxonomy" id="29760"/>
    <lineage>
        <taxon>Eukaryota</taxon>
        <taxon>Viridiplantae</taxon>
        <taxon>Streptophyta</taxon>
        <taxon>Embryophyta</taxon>
        <taxon>Tracheophyta</taxon>
        <taxon>Spermatophyta</taxon>
        <taxon>Magnoliopsida</taxon>
        <taxon>eudicotyledons</taxon>
        <taxon>Gunneridae</taxon>
        <taxon>Pentapetalae</taxon>
        <taxon>rosids</taxon>
        <taxon>Vitales</taxon>
        <taxon>Vitaceae</taxon>
        <taxon>Viteae</taxon>
        <taxon>Vitis</taxon>
    </lineage>
</organism>
<feature type="domain" description="Late embryogenesis abundant protein LEA-2 subgroup" evidence="2">
    <location>
        <begin position="66"/>
        <end position="163"/>
    </location>
</feature>
<dbReference type="EMBL" id="CP126649">
    <property type="protein sequence ID" value="WJZ81913.1"/>
    <property type="molecule type" value="Genomic_DNA"/>
</dbReference>
<reference evidence="3 4" key="1">
    <citation type="journal article" date="2023" name="Hortic Res">
        <title>The complete reference genome for grapevine (Vitis vinifera L.) genetics and breeding.</title>
        <authorList>
            <person name="Shi X."/>
            <person name="Cao S."/>
            <person name="Wang X."/>
            <person name="Huang S."/>
            <person name="Wang Y."/>
            <person name="Liu Z."/>
            <person name="Liu W."/>
            <person name="Leng X."/>
            <person name="Peng Y."/>
            <person name="Wang N."/>
            <person name="Wang Y."/>
            <person name="Ma Z."/>
            <person name="Xu X."/>
            <person name="Zhang F."/>
            <person name="Xue H."/>
            <person name="Zhong H."/>
            <person name="Wang Y."/>
            <person name="Zhang K."/>
            <person name="Velt A."/>
            <person name="Avia K."/>
            <person name="Holtgrawe D."/>
            <person name="Grimplet J."/>
            <person name="Matus J.T."/>
            <person name="Ware D."/>
            <person name="Wu X."/>
            <person name="Wang H."/>
            <person name="Liu C."/>
            <person name="Fang Y."/>
            <person name="Rustenholz C."/>
            <person name="Cheng Z."/>
            <person name="Xiao H."/>
            <person name="Zhou Y."/>
        </authorList>
    </citation>
    <scope>NUCLEOTIDE SEQUENCE [LARGE SCALE GENOMIC DNA]</scope>
    <source>
        <strain evidence="4">cv. Pinot noir / PN40024</strain>
        <tissue evidence="3">Leaf</tissue>
    </source>
</reference>
<keyword evidence="1" id="KW-0472">Membrane</keyword>
<sequence>MKKEGGKNTKCIAYVVAFIVFQTIIILVFAPTLLKIKSPKLRFGKVDVESFSNSTSSFTMKLQAQVAVKNTNFGHFKYSNNTIPITYGGVTVGEVVVPKGRARARSTNRFMVAVELSYDQLSSNSTLGNDINSGLLPLVSRAKLPGKIHLMKVMKKKKTAEMYCTIKVNLMNRVVQDLKCK</sequence>
<dbReference type="Gene3D" id="2.60.40.1820">
    <property type="match status" value="1"/>
</dbReference>
<evidence type="ECO:0000256" key="1">
    <source>
        <dbReference type="SAM" id="Phobius"/>
    </source>
</evidence>
<protein>
    <recommendedName>
        <fullName evidence="2">Late embryogenesis abundant protein LEA-2 subgroup domain-containing protein</fullName>
    </recommendedName>
</protein>
<dbReference type="SUPFAM" id="SSF117070">
    <property type="entry name" value="LEA14-like"/>
    <property type="match status" value="1"/>
</dbReference>